<feature type="chain" id="PRO_5037962829" evidence="7">
    <location>
        <begin position="22"/>
        <end position="207"/>
    </location>
</feature>
<keyword evidence="4" id="KW-0249">Electron transport</keyword>
<evidence type="ECO:0000256" key="7">
    <source>
        <dbReference type="SAM" id="SignalP"/>
    </source>
</evidence>
<dbReference type="GO" id="GO:0020037">
    <property type="term" value="F:heme binding"/>
    <property type="evidence" value="ECO:0007669"/>
    <property type="project" value="InterPro"/>
</dbReference>
<dbReference type="RefSeq" id="WP_186912494.1">
    <property type="nucleotide sequence ID" value="NZ_JACOFV010000009.1"/>
</dbReference>
<name>A0A923HPW9_9BURK</name>
<evidence type="ECO:0000256" key="6">
    <source>
        <dbReference type="PIRSR" id="PIRSR602324-1"/>
    </source>
</evidence>
<dbReference type="EMBL" id="JACOFV010000009">
    <property type="protein sequence ID" value="MBC3862568.1"/>
    <property type="molecule type" value="Genomic_DNA"/>
</dbReference>
<feature type="binding site" description="covalent" evidence="6">
    <location>
        <position position="186"/>
    </location>
    <ligand>
        <name>heme c</name>
        <dbReference type="ChEBI" id="CHEBI:61717"/>
    </ligand>
</feature>
<keyword evidence="1" id="KW-0813">Transport</keyword>
<dbReference type="InterPro" id="IPR009056">
    <property type="entry name" value="Cyt_c-like_dom"/>
</dbReference>
<feature type="signal peptide" evidence="7">
    <location>
        <begin position="1"/>
        <end position="21"/>
    </location>
</feature>
<feature type="binding site" description="covalent" evidence="6">
    <location>
        <position position="137"/>
    </location>
    <ligand>
        <name>heme c</name>
        <dbReference type="ChEBI" id="CHEBI:61717"/>
    </ligand>
</feature>
<dbReference type="PROSITE" id="PS51007">
    <property type="entry name" value="CYTC"/>
    <property type="match status" value="1"/>
</dbReference>
<dbReference type="GO" id="GO:0009055">
    <property type="term" value="F:electron transfer activity"/>
    <property type="evidence" value="ECO:0007669"/>
    <property type="project" value="InterPro"/>
</dbReference>
<keyword evidence="10" id="KW-1185">Reference proteome</keyword>
<feature type="binding site" description="covalent" evidence="6">
    <location>
        <position position="141"/>
    </location>
    <ligand>
        <name>heme c</name>
        <dbReference type="ChEBI" id="CHEBI:61717"/>
    </ligand>
</feature>
<dbReference type="InterPro" id="IPR036909">
    <property type="entry name" value="Cyt_c-like_dom_sf"/>
</dbReference>
<dbReference type="PRINTS" id="PR00606">
    <property type="entry name" value="CYTCHROMECID"/>
</dbReference>
<dbReference type="InterPro" id="IPR002324">
    <property type="entry name" value="Cyt_c_ID"/>
</dbReference>
<dbReference type="Proteomes" id="UP000634011">
    <property type="component" value="Unassembled WGS sequence"/>
</dbReference>
<keyword evidence="5 6" id="KW-0408">Iron</keyword>
<reference evidence="9" key="1">
    <citation type="submission" date="2020-08" db="EMBL/GenBank/DDBJ databases">
        <title>Novel species isolated from subtropical streams in China.</title>
        <authorList>
            <person name="Lu H."/>
        </authorList>
    </citation>
    <scope>NUCLEOTIDE SEQUENCE</scope>
    <source>
        <strain evidence="9">KACC 12607</strain>
    </source>
</reference>
<dbReference type="GO" id="GO:0005506">
    <property type="term" value="F:iron ion binding"/>
    <property type="evidence" value="ECO:0007669"/>
    <property type="project" value="InterPro"/>
</dbReference>
<dbReference type="SUPFAM" id="SSF46626">
    <property type="entry name" value="Cytochrome c"/>
    <property type="match status" value="2"/>
</dbReference>
<evidence type="ECO:0000256" key="1">
    <source>
        <dbReference type="ARBA" id="ARBA00022448"/>
    </source>
</evidence>
<keyword evidence="2 6" id="KW-0349">Heme</keyword>
<evidence type="ECO:0000256" key="5">
    <source>
        <dbReference type="ARBA" id="ARBA00023004"/>
    </source>
</evidence>
<organism evidence="9 10">
    <name type="scientific">Undibacterium jejuense</name>
    <dbReference type="NCBI Taxonomy" id="1344949"/>
    <lineage>
        <taxon>Bacteria</taxon>
        <taxon>Pseudomonadati</taxon>
        <taxon>Pseudomonadota</taxon>
        <taxon>Betaproteobacteria</taxon>
        <taxon>Burkholderiales</taxon>
        <taxon>Oxalobacteraceae</taxon>
        <taxon>Undibacterium</taxon>
    </lineage>
</organism>
<feature type="domain" description="Cytochrome c" evidence="8">
    <location>
        <begin position="123"/>
        <end position="207"/>
    </location>
</feature>
<evidence type="ECO:0000256" key="3">
    <source>
        <dbReference type="ARBA" id="ARBA00022723"/>
    </source>
</evidence>
<gene>
    <name evidence="9" type="ORF">H8K32_10690</name>
</gene>
<sequence>MKLRYLIPVACTMLVSGLTQSAPLEIQLPPETAQLKPSNHPGRVIASQKCAICHSVDYINLQPGTMSLKQWTAEVTKMQRAYGAPIDEAEIAQISAFLATTYGTEPAGTVTTASAASAPAGSAKATDAMSLLNANACLGCHAIQNKIVGPAYQDVAKHYKDDAQALSKVSANIRQGGSGRWGAVPMPGYAGLSDEEIHTLAAFILKQ</sequence>
<comment type="caution">
    <text evidence="9">The sequence shown here is derived from an EMBL/GenBank/DDBJ whole genome shotgun (WGS) entry which is preliminary data.</text>
</comment>
<evidence type="ECO:0000259" key="8">
    <source>
        <dbReference type="PROSITE" id="PS51007"/>
    </source>
</evidence>
<protein>
    <submittedName>
        <fullName evidence="9">C-type cytochrome</fullName>
    </submittedName>
</protein>
<evidence type="ECO:0000256" key="2">
    <source>
        <dbReference type="ARBA" id="ARBA00022617"/>
    </source>
</evidence>
<proteinExistence type="predicted"/>
<comment type="PTM">
    <text evidence="6">Binds 1 heme c group covalently per subunit.</text>
</comment>
<dbReference type="AlphaFoldDB" id="A0A923HPW9"/>
<evidence type="ECO:0000313" key="9">
    <source>
        <dbReference type="EMBL" id="MBC3862568.1"/>
    </source>
</evidence>
<keyword evidence="7" id="KW-0732">Signal</keyword>
<evidence type="ECO:0000313" key="10">
    <source>
        <dbReference type="Proteomes" id="UP000634011"/>
    </source>
</evidence>
<keyword evidence="3 6" id="KW-0479">Metal-binding</keyword>
<accession>A0A923HPW9</accession>
<evidence type="ECO:0000256" key="4">
    <source>
        <dbReference type="ARBA" id="ARBA00022982"/>
    </source>
</evidence>
<dbReference type="Pfam" id="PF00034">
    <property type="entry name" value="Cytochrom_C"/>
    <property type="match status" value="1"/>
</dbReference>
<dbReference type="Gene3D" id="1.10.760.10">
    <property type="entry name" value="Cytochrome c-like domain"/>
    <property type="match status" value="2"/>
</dbReference>